<dbReference type="InterPro" id="IPR003593">
    <property type="entry name" value="AAA+_ATPase"/>
</dbReference>
<comment type="caution">
    <text evidence="6">The sequence shown here is derived from an EMBL/GenBank/DDBJ whole genome shotgun (WGS) entry which is preliminary data.</text>
</comment>
<dbReference type="AlphaFoldDB" id="A0AAN7H247"/>
<dbReference type="InterPro" id="IPR027417">
    <property type="entry name" value="P-loop_NTPase"/>
</dbReference>
<gene>
    <name evidence="6" type="ORF">SAY87_026124</name>
</gene>
<dbReference type="Pfam" id="PF10431">
    <property type="entry name" value="ClpB_D2-small"/>
    <property type="match status" value="1"/>
</dbReference>
<proteinExistence type="predicted"/>
<protein>
    <submittedName>
        <fullName evidence="6">Uncharacterized protein</fullName>
    </submittedName>
</protein>
<keyword evidence="2" id="KW-0067">ATP-binding</keyword>
<reference evidence="6 7" key="1">
    <citation type="journal article" date="2023" name="Hortic Res">
        <title>Pangenome of water caltrop reveals structural variations and asymmetric subgenome divergence after allopolyploidization.</title>
        <authorList>
            <person name="Zhang X."/>
            <person name="Chen Y."/>
            <person name="Wang L."/>
            <person name="Yuan Y."/>
            <person name="Fang M."/>
            <person name="Shi L."/>
            <person name="Lu R."/>
            <person name="Comes H.P."/>
            <person name="Ma Y."/>
            <person name="Chen Y."/>
            <person name="Huang G."/>
            <person name="Zhou Y."/>
            <person name="Zheng Z."/>
            <person name="Qiu Y."/>
        </authorList>
    </citation>
    <scope>NUCLEOTIDE SEQUENCE [LARGE SCALE GENOMIC DNA]</scope>
    <source>
        <tissue evidence="6">Roots</tissue>
    </source>
</reference>
<feature type="domain" description="Clp ATPase C-terminal" evidence="5">
    <location>
        <begin position="169"/>
        <end position="265"/>
    </location>
</feature>
<dbReference type="InterPro" id="IPR050130">
    <property type="entry name" value="ClpA_ClpB"/>
</dbReference>
<dbReference type="EMBL" id="JAXIOK010000020">
    <property type="protein sequence ID" value="KAK4747087.1"/>
    <property type="molecule type" value="Genomic_DNA"/>
</dbReference>
<dbReference type="Gene3D" id="3.40.50.300">
    <property type="entry name" value="P-loop containing nucleotide triphosphate hydrolases"/>
    <property type="match status" value="1"/>
</dbReference>
<dbReference type="GO" id="GO:0005524">
    <property type="term" value="F:ATP binding"/>
    <property type="evidence" value="ECO:0007669"/>
    <property type="project" value="UniProtKB-KW"/>
</dbReference>
<evidence type="ECO:0000259" key="4">
    <source>
        <dbReference type="SMART" id="SM00382"/>
    </source>
</evidence>
<dbReference type="SMART" id="SM01086">
    <property type="entry name" value="ClpB_D2-small"/>
    <property type="match status" value="1"/>
</dbReference>
<sequence length="303" mass="34929">MGPTCVGKTELAKALASYLFNTENALVRIDMSEYMEKHAVSRLVGALPGYVGYEEGGQLTEVVRRRPYSVVLFDEIEKAHHDVFNILLQLLDDGRITDSQGRKVSFTNCIVIITSNIRSHLILDTLRNMQDNKEIAYDIMKRQVVELARQTFRPEFMNRINEYIVFQPLDFKEIGKMVRIQMERVRERLRQRKIHLHYTEEAIELLATLGFDPNFGARPVKRVIQQLVGNEIAMGILRGDFKEEDSVLLDADLMKDLPAHSKLNIKKVESVRNAFRYRKLKADQKKSGNLGLNMILSSCFLIR</sequence>
<dbReference type="CDD" id="cd19499">
    <property type="entry name" value="RecA-like_ClpB_Hsp104-like"/>
    <property type="match status" value="1"/>
</dbReference>
<evidence type="ECO:0000256" key="2">
    <source>
        <dbReference type="ARBA" id="ARBA00022840"/>
    </source>
</evidence>
<evidence type="ECO:0000313" key="6">
    <source>
        <dbReference type="EMBL" id="KAK4747087.1"/>
    </source>
</evidence>
<evidence type="ECO:0000313" key="7">
    <source>
        <dbReference type="Proteomes" id="UP001345219"/>
    </source>
</evidence>
<name>A0AAN7H247_9MYRT</name>
<evidence type="ECO:0000259" key="5">
    <source>
        <dbReference type="SMART" id="SM01086"/>
    </source>
</evidence>
<dbReference type="GO" id="GO:0016887">
    <property type="term" value="F:ATP hydrolysis activity"/>
    <property type="evidence" value="ECO:0007669"/>
    <property type="project" value="InterPro"/>
</dbReference>
<dbReference type="PRINTS" id="PR00300">
    <property type="entry name" value="CLPPROTEASEA"/>
</dbReference>
<dbReference type="InterPro" id="IPR001270">
    <property type="entry name" value="ClpA/B"/>
</dbReference>
<keyword evidence="7" id="KW-1185">Reference proteome</keyword>
<dbReference type="PANTHER" id="PTHR11638">
    <property type="entry name" value="ATP-DEPENDENT CLP PROTEASE"/>
    <property type="match status" value="1"/>
</dbReference>
<dbReference type="PANTHER" id="PTHR11638:SF86">
    <property type="entry name" value="CHAPERONE PROTEIN CLPB4, MITOCHONDRIAL"/>
    <property type="match status" value="1"/>
</dbReference>
<dbReference type="GO" id="GO:0034605">
    <property type="term" value="P:cellular response to heat"/>
    <property type="evidence" value="ECO:0007669"/>
    <property type="project" value="TreeGrafter"/>
</dbReference>
<accession>A0AAN7H247</accession>
<dbReference type="InterPro" id="IPR019489">
    <property type="entry name" value="Clp_ATPase_C"/>
</dbReference>
<keyword evidence="1" id="KW-0547">Nucleotide-binding</keyword>
<dbReference type="SUPFAM" id="SSF52540">
    <property type="entry name" value="P-loop containing nucleoside triphosphate hydrolases"/>
    <property type="match status" value="1"/>
</dbReference>
<evidence type="ECO:0000256" key="1">
    <source>
        <dbReference type="ARBA" id="ARBA00022741"/>
    </source>
</evidence>
<dbReference type="InterPro" id="IPR028299">
    <property type="entry name" value="ClpA/B_CS2"/>
</dbReference>
<dbReference type="InterPro" id="IPR003959">
    <property type="entry name" value="ATPase_AAA_core"/>
</dbReference>
<dbReference type="Gene3D" id="1.10.8.60">
    <property type="match status" value="1"/>
</dbReference>
<dbReference type="Proteomes" id="UP001345219">
    <property type="component" value="Chromosome 20"/>
</dbReference>
<organism evidence="6 7">
    <name type="scientific">Trapa incisa</name>
    <dbReference type="NCBI Taxonomy" id="236973"/>
    <lineage>
        <taxon>Eukaryota</taxon>
        <taxon>Viridiplantae</taxon>
        <taxon>Streptophyta</taxon>
        <taxon>Embryophyta</taxon>
        <taxon>Tracheophyta</taxon>
        <taxon>Spermatophyta</taxon>
        <taxon>Magnoliopsida</taxon>
        <taxon>eudicotyledons</taxon>
        <taxon>Gunneridae</taxon>
        <taxon>Pentapetalae</taxon>
        <taxon>rosids</taxon>
        <taxon>malvids</taxon>
        <taxon>Myrtales</taxon>
        <taxon>Lythraceae</taxon>
        <taxon>Trapa</taxon>
    </lineage>
</organism>
<dbReference type="PROSITE" id="PS00871">
    <property type="entry name" value="CLPAB_2"/>
    <property type="match status" value="1"/>
</dbReference>
<feature type="domain" description="AAA+ ATPase" evidence="4">
    <location>
        <begin position="2"/>
        <end position="136"/>
    </location>
</feature>
<dbReference type="GO" id="GO:0005737">
    <property type="term" value="C:cytoplasm"/>
    <property type="evidence" value="ECO:0007669"/>
    <property type="project" value="TreeGrafter"/>
</dbReference>
<dbReference type="Pfam" id="PF07724">
    <property type="entry name" value="AAA_2"/>
    <property type="match status" value="1"/>
</dbReference>
<evidence type="ECO:0000256" key="3">
    <source>
        <dbReference type="ARBA" id="ARBA00023186"/>
    </source>
</evidence>
<dbReference type="SMART" id="SM00382">
    <property type="entry name" value="AAA"/>
    <property type="match status" value="1"/>
</dbReference>
<dbReference type="FunFam" id="1.10.8.60:FF:000017">
    <property type="entry name" value="ATP-dependent chaperone ClpB"/>
    <property type="match status" value="1"/>
</dbReference>
<keyword evidence="3" id="KW-0143">Chaperone</keyword>